<dbReference type="Proteomes" id="UP000479000">
    <property type="component" value="Unassembled WGS sequence"/>
</dbReference>
<evidence type="ECO:0000313" key="3">
    <source>
        <dbReference type="Proteomes" id="UP000479000"/>
    </source>
</evidence>
<dbReference type="EMBL" id="CADCXU010023059">
    <property type="protein sequence ID" value="CAB0010580.1"/>
    <property type="molecule type" value="Genomic_DNA"/>
</dbReference>
<evidence type="ECO:0000256" key="1">
    <source>
        <dbReference type="SAM" id="MobiDB-lite"/>
    </source>
</evidence>
<sequence>MQSIIRKSDENDRFKRIAHGFRSGLDGQNFQRIISQQIRTSALKADASTTESLRSDGLVGALKV</sequence>
<organism evidence="2 3">
    <name type="scientific">Nesidiocoris tenuis</name>
    <dbReference type="NCBI Taxonomy" id="355587"/>
    <lineage>
        <taxon>Eukaryota</taxon>
        <taxon>Metazoa</taxon>
        <taxon>Ecdysozoa</taxon>
        <taxon>Arthropoda</taxon>
        <taxon>Hexapoda</taxon>
        <taxon>Insecta</taxon>
        <taxon>Pterygota</taxon>
        <taxon>Neoptera</taxon>
        <taxon>Paraneoptera</taxon>
        <taxon>Hemiptera</taxon>
        <taxon>Heteroptera</taxon>
        <taxon>Panheteroptera</taxon>
        <taxon>Cimicomorpha</taxon>
        <taxon>Miridae</taxon>
        <taxon>Dicyphina</taxon>
        <taxon>Nesidiocoris</taxon>
    </lineage>
</organism>
<evidence type="ECO:0000313" key="2">
    <source>
        <dbReference type="EMBL" id="CAB0010580.1"/>
    </source>
</evidence>
<keyword evidence="3" id="KW-1185">Reference proteome</keyword>
<proteinExistence type="predicted"/>
<reference evidence="2 3" key="1">
    <citation type="submission" date="2020-02" db="EMBL/GenBank/DDBJ databases">
        <authorList>
            <person name="Ferguson B K."/>
        </authorList>
    </citation>
    <scope>NUCLEOTIDE SEQUENCE [LARGE SCALE GENOMIC DNA]</scope>
</reference>
<feature type="region of interest" description="Disordered" evidence="1">
    <location>
        <begin position="45"/>
        <end position="64"/>
    </location>
</feature>
<dbReference type="AlphaFoldDB" id="A0A6H5H0K2"/>
<protein>
    <submittedName>
        <fullName evidence="2">Uncharacterized protein</fullName>
    </submittedName>
</protein>
<feature type="non-terminal residue" evidence="2">
    <location>
        <position position="64"/>
    </location>
</feature>
<name>A0A6H5H0K2_9HEMI</name>
<accession>A0A6H5H0K2</accession>
<gene>
    <name evidence="2" type="ORF">NTEN_LOCUS15621</name>
</gene>